<reference evidence="2" key="1">
    <citation type="submission" date="2013-12" db="EMBL/GenBank/DDBJ databases">
        <title>The Genome Sequence of Aphanomyces astaci APO3.</title>
        <authorList>
            <consortium name="The Broad Institute Genomics Platform"/>
            <person name="Russ C."/>
            <person name="Tyler B."/>
            <person name="van West P."/>
            <person name="Dieguez-Uribeondo J."/>
            <person name="Young S.K."/>
            <person name="Zeng Q."/>
            <person name="Gargeya S."/>
            <person name="Fitzgerald M."/>
            <person name="Abouelleil A."/>
            <person name="Alvarado L."/>
            <person name="Chapman S.B."/>
            <person name="Gainer-Dewar J."/>
            <person name="Goldberg J."/>
            <person name="Griggs A."/>
            <person name="Gujja S."/>
            <person name="Hansen M."/>
            <person name="Howarth C."/>
            <person name="Imamovic A."/>
            <person name="Ireland A."/>
            <person name="Larimer J."/>
            <person name="McCowan C."/>
            <person name="Murphy C."/>
            <person name="Pearson M."/>
            <person name="Poon T.W."/>
            <person name="Priest M."/>
            <person name="Roberts A."/>
            <person name="Saif S."/>
            <person name="Shea T."/>
            <person name="Sykes S."/>
            <person name="Wortman J."/>
            <person name="Nusbaum C."/>
            <person name="Birren B."/>
        </authorList>
    </citation>
    <scope>NUCLEOTIDE SEQUENCE [LARGE SCALE GENOMIC DNA]</scope>
    <source>
        <strain evidence="2">APO3</strain>
    </source>
</reference>
<dbReference type="GeneID" id="20809746"/>
<accession>W4GIV5</accession>
<protein>
    <submittedName>
        <fullName evidence="2">Uncharacterized protein</fullName>
    </submittedName>
</protein>
<name>W4GIV5_APHAT</name>
<keyword evidence="1" id="KW-0175">Coiled coil</keyword>
<proteinExistence type="predicted"/>
<sequence length="375" mass="44136">MDDVVARQRRKREYIRTFMQEYRGKQRQDKETLQAQIDRLEARVARYRKNTVLDDDSGSGMLPWKDVAAGLHDSRSEASKDQRALSSRIKEYEQVLSELRSFVIASIAPQKSPSIHTATWRDVTLLSHPTSRRLGKLWITQQMRYNMDRLFEHHEIPSPESMALYNSMDVVFHEEGHHFLQKAHLTWECSLETVVRLYRHHTGSMFTLDGFCPMHSQSRVEAEENTTLHQYKRPNGWNTHLLCGEFQDGDRTILVAQHILSDEDRQHHAGRQRSRMTWIELRRVSATVTRERFLCVISHEIDQDGTAVGLEETSKRWGMMSLAHIKDDDQRERVFRMVYRARNVALKHQRKKWYEDLVAAAEDELSRHRENMGEA</sequence>
<organism evidence="2">
    <name type="scientific">Aphanomyces astaci</name>
    <name type="common">Crayfish plague agent</name>
    <dbReference type="NCBI Taxonomy" id="112090"/>
    <lineage>
        <taxon>Eukaryota</taxon>
        <taxon>Sar</taxon>
        <taxon>Stramenopiles</taxon>
        <taxon>Oomycota</taxon>
        <taxon>Saprolegniomycetes</taxon>
        <taxon>Saprolegniales</taxon>
        <taxon>Verrucalvaceae</taxon>
        <taxon>Aphanomyces</taxon>
    </lineage>
</organism>
<feature type="coiled-coil region" evidence="1">
    <location>
        <begin position="23"/>
        <end position="50"/>
    </location>
</feature>
<gene>
    <name evidence="2" type="ORF">H257_07750</name>
</gene>
<dbReference type="RefSeq" id="XP_009831683.1">
    <property type="nucleotide sequence ID" value="XM_009833381.1"/>
</dbReference>
<dbReference type="OrthoDB" id="65067at2759"/>
<evidence type="ECO:0000256" key="1">
    <source>
        <dbReference type="SAM" id="Coils"/>
    </source>
</evidence>
<dbReference type="VEuPathDB" id="FungiDB:H257_07750"/>
<evidence type="ECO:0000313" key="2">
    <source>
        <dbReference type="EMBL" id="ETV78964.1"/>
    </source>
</evidence>
<dbReference type="AlphaFoldDB" id="W4GIV5"/>
<dbReference type="EMBL" id="KI913129">
    <property type="protein sequence ID" value="ETV78964.1"/>
    <property type="molecule type" value="Genomic_DNA"/>
</dbReference>